<name>A0A0X8VE67_ANAPI</name>
<dbReference type="KEGG" id="cpro:CPRO_25520"/>
<reference evidence="2" key="4">
    <citation type="submission" date="2016-11" db="EMBL/GenBank/DDBJ databases">
        <authorList>
            <person name="Varghese N."/>
            <person name="Submissions S."/>
        </authorList>
    </citation>
    <scope>NUCLEOTIDE SEQUENCE</scope>
    <source>
        <strain evidence="2">DSM 1682</strain>
    </source>
</reference>
<evidence type="ECO:0000313" key="2">
    <source>
        <dbReference type="EMBL" id="SHE51418.1"/>
    </source>
</evidence>
<sequence length="315" mass="35909">MEANRTTKYLDDWVRVPLCDKGDKLYHYTTAEGVQGIIENRQFIATKSDFLNDKLEFLYSLEILEKVIDTYIVNKDLGRRLFKIIKAEMDELAIITPSCQTVCVPDHEDKSFYVISFSKLDNSALLWAEFTDFRGYCLGFDYEKLVKGFTGRSFLHGTVIYSEEVQISCLLDALIACVRRGVNDGFVELDTIYEENAEIGDEALLEIGGDMAMVCSVYAMFFKSEFFKGEEEYRFVFSPLRTDRGGQPRFRILKQIFLPYIMVELDGFATPIPLTSVTVGAKNNSDIAVRGMRSFLMGQGLDNIPVTLSDIPLRY</sequence>
<evidence type="ECO:0008006" key="5">
    <source>
        <dbReference type="Google" id="ProtNLM"/>
    </source>
</evidence>
<protein>
    <recommendedName>
        <fullName evidence="5">DUF2971 domain-containing protein</fullName>
    </recommendedName>
</protein>
<dbReference type="Proteomes" id="UP000184204">
    <property type="component" value="Unassembled WGS sequence"/>
</dbReference>
<dbReference type="RefSeq" id="WP_066052381.1">
    <property type="nucleotide sequence ID" value="NZ_CP014223.1"/>
</dbReference>
<accession>A0A0X8VE67</accession>
<dbReference type="InterPro" id="IPR021352">
    <property type="entry name" value="DUF2971"/>
</dbReference>
<reference evidence="4" key="3">
    <citation type="submission" date="2016-11" db="EMBL/GenBank/DDBJ databases">
        <authorList>
            <person name="Jaros S."/>
            <person name="Januszkiewicz K."/>
            <person name="Wedrychowicz H."/>
        </authorList>
    </citation>
    <scope>NUCLEOTIDE SEQUENCE [LARGE SCALE GENOMIC DNA]</scope>
    <source>
        <strain evidence="4">DSM 1682</strain>
    </source>
</reference>
<dbReference type="EMBL" id="FQUA01000003">
    <property type="protein sequence ID" value="SHE51418.1"/>
    <property type="molecule type" value="Genomic_DNA"/>
</dbReference>
<proteinExistence type="predicted"/>
<dbReference type="Pfam" id="PF11185">
    <property type="entry name" value="DUF2971"/>
    <property type="match status" value="1"/>
</dbReference>
<reference evidence="3" key="2">
    <citation type="submission" date="2016-01" db="EMBL/GenBank/DDBJ databases">
        <authorList>
            <person name="Poehlein A."/>
            <person name="Schlien K."/>
            <person name="Gottschalk G."/>
            <person name="Buckel W."/>
            <person name="Daniel R."/>
        </authorList>
    </citation>
    <scope>NUCLEOTIDE SEQUENCE [LARGE SCALE GENOMIC DNA]</scope>
    <source>
        <strain evidence="3">X2</strain>
    </source>
</reference>
<dbReference type="EMBL" id="CP014223">
    <property type="protein sequence ID" value="AMJ42100.1"/>
    <property type="molecule type" value="Genomic_DNA"/>
</dbReference>
<keyword evidence="3" id="KW-1185">Reference proteome</keyword>
<dbReference type="OrthoDB" id="3034312at2"/>
<evidence type="ECO:0000313" key="3">
    <source>
        <dbReference type="Proteomes" id="UP000068026"/>
    </source>
</evidence>
<dbReference type="Proteomes" id="UP000068026">
    <property type="component" value="Chromosome"/>
</dbReference>
<reference evidence="1 3" key="1">
    <citation type="journal article" date="2016" name="Genome Announc.">
        <title>Complete Genome Sequence of the Amino Acid-Fermenting Clostridium propionicum X2 (DSM 1682).</title>
        <authorList>
            <person name="Poehlein A."/>
            <person name="Schlien K."/>
            <person name="Chowdhury N.P."/>
            <person name="Gottschalk G."/>
            <person name="Buckel W."/>
            <person name="Daniel R."/>
        </authorList>
    </citation>
    <scope>NUCLEOTIDE SEQUENCE [LARGE SCALE GENOMIC DNA]</scope>
    <source>
        <strain evidence="1 3">X2</strain>
    </source>
</reference>
<gene>
    <name evidence="1" type="ORF">CPRO_25520</name>
    <name evidence="2" type="ORF">SAMN02745151_00919</name>
</gene>
<evidence type="ECO:0000313" key="4">
    <source>
        <dbReference type="Proteomes" id="UP000184204"/>
    </source>
</evidence>
<evidence type="ECO:0000313" key="1">
    <source>
        <dbReference type="EMBL" id="AMJ42100.1"/>
    </source>
</evidence>
<dbReference type="AlphaFoldDB" id="A0A0X8VE67"/>
<organism evidence="2 4">
    <name type="scientific">Anaerotignum propionicum DSM 1682</name>
    <dbReference type="NCBI Taxonomy" id="991789"/>
    <lineage>
        <taxon>Bacteria</taxon>
        <taxon>Bacillati</taxon>
        <taxon>Bacillota</taxon>
        <taxon>Clostridia</taxon>
        <taxon>Lachnospirales</taxon>
        <taxon>Anaerotignaceae</taxon>
        <taxon>Anaerotignum</taxon>
    </lineage>
</organism>